<organism evidence="6 7">
    <name type="scientific">Gluconacetobacter johannae</name>
    <dbReference type="NCBI Taxonomy" id="112140"/>
    <lineage>
        <taxon>Bacteria</taxon>
        <taxon>Pseudomonadati</taxon>
        <taxon>Pseudomonadota</taxon>
        <taxon>Alphaproteobacteria</taxon>
        <taxon>Acetobacterales</taxon>
        <taxon>Acetobacteraceae</taxon>
        <taxon>Gluconacetobacter</taxon>
    </lineage>
</organism>
<keyword evidence="4" id="KW-0804">Transcription</keyword>
<dbReference type="GO" id="GO:0006352">
    <property type="term" value="P:DNA-templated transcription initiation"/>
    <property type="evidence" value="ECO:0007669"/>
    <property type="project" value="InterPro"/>
</dbReference>
<dbReference type="InterPro" id="IPR039425">
    <property type="entry name" value="RNA_pol_sigma-70-like"/>
</dbReference>
<comment type="similarity">
    <text evidence="1">Belongs to the sigma-70 factor family. ECF subfamily.</text>
</comment>
<dbReference type="Proteomes" id="UP000561066">
    <property type="component" value="Unassembled WGS sequence"/>
</dbReference>
<evidence type="ECO:0000256" key="3">
    <source>
        <dbReference type="ARBA" id="ARBA00023082"/>
    </source>
</evidence>
<evidence type="ECO:0000256" key="2">
    <source>
        <dbReference type="ARBA" id="ARBA00023015"/>
    </source>
</evidence>
<sequence length="157" mass="17977">MPCQTEWLRLYRRVRALTRRDDAEDHLQAALLNYFERPQGTVASPEAYITRSALNLSLNARKREQNGCVAPADRNEMLVEVRDPAPSQEEAYAATQLMARFQEGCAQLPEKTRQAFLLNRVEKMKYRDIAATLDISESSVEKHIAKALVFLSSWVNH</sequence>
<dbReference type="GO" id="GO:0003677">
    <property type="term" value="F:DNA binding"/>
    <property type="evidence" value="ECO:0007669"/>
    <property type="project" value="InterPro"/>
</dbReference>
<keyword evidence="7" id="KW-1185">Reference proteome</keyword>
<name>A0A7W4J4M3_9PROT</name>
<keyword evidence="3" id="KW-0731">Sigma factor</keyword>
<dbReference type="InterPro" id="IPR013249">
    <property type="entry name" value="RNA_pol_sigma70_r4_t2"/>
</dbReference>
<dbReference type="InterPro" id="IPR013325">
    <property type="entry name" value="RNA_pol_sigma_r2"/>
</dbReference>
<dbReference type="SUPFAM" id="SSF88659">
    <property type="entry name" value="Sigma3 and sigma4 domains of RNA polymerase sigma factors"/>
    <property type="match status" value="1"/>
</dbReference>
<feature type="domain" description="RNA polymerase sigma factor 70 region 4 type 2" evidence="5">
    <location>
        <begin position="106"/>
        <end position="150"/>
    </location>
</feature>
<proteinExistence type="inferred from homology"/>
<dbReference type="EMBL" id="JABEQH010000002">
    <property type="protein sequence ID" value="MBB2174648.1"/>
    <property type="molecule type" value="Genomic_DNA"/>
</dbReference>
<evidence type="ECO:0000256" key="4">
    <source>
        <dbReference type="ARBA" id="ARBA00023163"/>
    </source>
</evidence>
<protein>
    <submittedName>
        <fullName evidence="6">Sigma-70 family RNA polymerase sigma factor</fullName>
    </submittedName>
</protein>
<dbReference type="PANTHER" id="PTHR43133">
    <property type="entry name" value="RNA POLYMERASE ECF-TYPE SIGMA FACTO"/>
    <property type="match status" value="1"/>
</dbReference>
<evidence type="ECO:0000313" key="6">
    <source>
        <dbReference type="EMBL" id="MBB2174648.1"/>
    </source>
</evidence>
<dbReference type="NCBIfam" id="TIGR02937">
    <property type="entry name" value="sigma70-ECF"/>
    <property type="match status" value="1"/>
</dbReference>
<dbReference type="SUPFAM" id="SSF88946">
    <property type="entry name" value="Sigma2 domain of RNA polymerase sigma factors"/>
    <property type="match status" value="1"/>
</dbReference>
<evidence type="ECO:0000259" key="5">
    <source>
        <dbReference type="Pfam" id="PF08281"/>
    </source>
</evidence>
<gene>
    <name evidence="6" type="ORF">HLH21_01750</name>
</gene>
<keyword evidence="2" id="KW-0805">Transcription regulation</keyword>
<accession>A0A7W4J4M3</accession>
<dbReference type="InterPro" id="IPR014284">
    <property type="entry name" value="RNA_pol_sigma-70_dom"/>
</dbReference>
<dbReference type="AlphaFoldDB" id="A0A7W4J4M3"/>
<dbReference type="InterPro" id="IPR013324">
    <property type="entry name" value="RNA_pol_sigma_r3/r4-like"/>
</dbReference>
<evidence type="ECO:0000256" key="1">
    <source>
        <dbReference type="ARBA" id="ARBA00010641"/>
    </source>
</evidence>
<dbReference type="Pfam" id="PF08281">
    <property type="entry name" value="Sigma70_r4_2"/>
    <property type="match status" value="1"/>
</dbReference>
<reference evidence="6 7" key="1">
    <citation type="submission" date="2020-04" db="EMBL/GenBank/DDBJ databases">
        <title>Description of novel Gluconacetobacter.</title>
        <authorList>
            <person name="Sombolestani A."/>
        </authorList>
    </citation>
    <scope>NUCLEOTIDE SEQUENCE [LARGE SCALE GENOMIC DNA]</scope>
    <source>
        <strain evidence="6 7">LMG 21312</strain>
    </source>
</reference>
<dbReference type="InterPro" id="IPR036388">
    <property type="entry name" value="WH-like_DNA-bd_sf"/>
</dbReference>
<dbReference type="Gene3D" id="1.10.10.10">
    <property type="entry name" value="Winged helix-like DNA-binding domain superfamily/Winged helix DNA-binding domain"/>
    <property type="match status" value="1"/>
</dbReference>
<dbReference type="PANTHER" id="PTHR43133:SF63">
    <property type="entry name" value="RNA POLYMERASE SIGMA FACTOR FECI-RELATED"/>
    <property type="match status" value="1"/>
</dbReference>
<dbReference type="GO" id="GO:0016987">
    <property type="term" value="F:sigma factor activity"/>
    <property type="evidence" value="ECO:0007669"/>
    <property type="project" value="UniProtKB-KW"/>
</dbReference>
<evidence type="ECO:0000313" key="7">
    <source>
        <dbReference type="Proteomes" id="UP000561066"/>
    </source>
</evidence>
<comment type="caution">
    <text evidence="6">The sequence shown here is derived from an EMBL/GenBank/DDBJ whole genome shotgun (WGS) entry which is preliminary data.</text>
</comment>